<dbReference type="KEGG" id="mol:YLM1_0423"/>
<dbReference type="AlphaFoldDB" id="A0A126QXW6"/>
<organism evidence="2 4">
    <name type="scientific">Methanobrevibacter olleyae</name>
    <dbReference type="NCBI Taxonomy" id="294671"/>
    <lineage>
        <taxon>Archaea</taxon>
        <taxon>Methanobacteriati</taxon>
        <taxon>Methanobacteriota</taxon>
        <taxon>Methanomada group</taxon>
        <taxon>Methanobacteria</taxon>
        <taxon>Methanobacteriales</taxon>
        <taxon>Methanobacteriaceae</taxon>
        <taxon>Methanobrevibacter</taxon>
    </lineage>
</organism>
<reference evidence="3" key="3">
    <citation type="submission" date="2016-10" db="EMBL/GenBank/DDBJ databases">
        <authorList>
            <person name="de Groot N.N."/>
        </authorList>
    </citation>
    <scope>NUCLEOTIDE SEQUENCE [LARGE SCALE GENOMIC DNA]</scope>
    <source>
        <strain evidence="3">DSM 16632</strain>
    </source>
</reference>
<sequence length="91" mass="10006">MILEKLKNKSNILKVVETINNSRFKQKIVKNLKAISEDNSAQGAAEYILLFGGVIVIALAGLLIYRSYFSNTASGLNATEDISSIRNNMTI</sequence>
<name>A0A126QXW6_METOL</name>
<reference evidence="4" key="2">
    <citation type="submission" date="2016-02" db="EMBL/GenBank/DDBJ databases">
        <title>The draft genome sequence of the rumen methanogen Methanobrevibacter olleyae YLM1.</title>
        <authorList>
            <consortium name="New Zealand Agricultural Greenhouse Gas Research Centre/Pastoral Greenhouse Gas Research Consortium"/>
            <person name="Kelly W.J."/>
            <person name="Li D."/>
            <person name="Lambie S.C."/>
            <person name="Attwood G.T."/>
            <person name="Altermann E."/>
            <person name="Leahy S.C."/>
        </authorList>
    </citation>
    <scope>NUCLEOTIDE SEQUENCE [LARGE SCALE GENOMIC DNA]</scope>
    <source>
        <strain evidence="4">YLM1</strain>
    </source>
</reference>
<accession>A0A126QXW6</accession>
<dbReference type="PATRIC" id="fig|294671.3.peg.439"/>
<reference evidence="2 4" key="1">
    <citation type="journal article" date="2016" name="Genome Announc.">
        <title>Draft Genome Sequence of the Rumen Methanogen Methanobrevibacter olleyae YLM1.</title>
        <authorList>
            <person name="Kelly W.J."/>
            <person name="Li D."/>
            <person name="Lambie S.C."/>
            <person name="Cox F."/>
            <person name="Attwood G.T."/>
            <person name="Altermann E."/>
            <person name="Leahy S.C."/>
        </authorList>
    </citation>
    <scope>NUCLEOTIDE SEQUENCE [LARGE SCALE GENOMIC DNA]</scope>
    <source>
        <strain evidence="2 4">YLM1</strain>
    </source>
</reference>
<keyword evidence="1" id="KW-0812">Transmembrane</keyword>
<dbReference type="EMBL" id="CP014265">
    <property type="protein sequence ID" value="AMK14980.1"/>
    <property type="molecule type" value="Genomic_DNA"/>
</dbReference>
<reference evidence="5" key="4">
    <citation type="submission" date="2016-10" db="EMBL/GenBank/DDBJ databases">
        <authorList>
            <person name="Varghese N."/>
        </authorList>
    </citation>
    <scope>NUCLEOTIDE SEQUENCE [LARGE SCALE GENOMIC DNA]</scope>
    <source>
        <strain evidence="5">DSM 16632</strain>
    </source>
</reference>
<evidence type="ECO:0000313" key="5">
    <source>
        <dbReference type="Proteomes" id="UP000183442"/>
    </source>
</evidence>
<evidence type="ECO:0000313" key="3">
    <source>
        <dbReference type="EMBL" id="SFL65013.1"/>
    </source>
</evidence>
<dbReference type="Proteomes" id="UP000183442">
    <property type="component" value="Unassembled WGS sequence"/>
</dbReference>
<keyword evidence="1" id="KW-1133">Transmembrane helix</keyword>
<evidence type="ECO:0000313" key="4">
    <source>
        <dbReference type="Proteomes" id="UP000066376"/>
    </source>
</evidence>
<keyword evidence="1" id="KW-0472">Membrane</keyword>
<protein>
    <submittedName>
        <fullName evidence="3">Class III signal peptide</fullName>
    </submittedName>
</protein>
<feature type="transmembrane region" description="Helical" evidence="1">
    <location>
        <begin position="47"/>
        <end position="65"/>
    </location>
</feature>
<evidence type="ECO:0000256" key="1">
    <source>
        <dbReference type="SAM" id="Phobius"/>
    </source>
</evidence>
<proteinExistence type="predicted"/>
<dbReference type="Proteomes" id="UP000066376">
    <property type="component" value="Chromosome"/>
</dbReference>
<dbReference type="EMBL" id="FOTL01000025">
    <property type="protein sequence ID" value="SFL65013.1"/>
    <property type="molecule type" value="Genomic_DNA"/>
</dbReference>
<evidence type="ECO:0000313" key="2">
    <source>
        <dbReference type="EMBL" id="AMK14980.1"/>
    </source>
</evidence>
<gene>
    <name evidence="3" type="ORF">SAMN02910297_01417</name>
    <name evidence="2" type="ORF">YLM1_0423</name>
</gene>
<keyword evidence="4" id="KW-1185">Reference proteome</keyword>